<dbReference type="OrthoDB" id="2690833at2759"/>
<evidence type="ECO:0000313" key="2">
    <source>
        <dbReference type="EMBL" id="KAG2100481.1"/>
    </source>
</evidence>
<feature type="non-terminal residue" evidence="2">
    <location>
        <position position="542"/>
    </location>
</feature>
<organism evidence="2 3">
    <name type="scientific">Suillus discolor</name>
    <dbReference type="NCBI Taxonomy" id="1912936"/>
    <lineage>
        <taxon>Eukaryota</taxon>
        <taxon>Fungi</taxon>
        <taxon>Dikarya</taxon>
        <taxon>Basidiomycota</taxon>
        <taxon>Agaricomycotina</taxon>
        <taxon>Agaricomycetes</taxon>
        <taxon>Agaricomycetidae</taxon>
        <taxon>Boletales</taxon>
        <taxon>Suillineae</taxon>
        <taxon>Suillaceae</taxon>
        <taxon>Suillus</taxon>
    </lineage>
</organism>
<feature type="region of interest" description="Disordered" evidence="1">
    <location>
        <begin position="485"/>
        <end position="507"/>
    </location>
</feature>
<feature type="compositionally biased region" description="Basic and acidic residues" evidence="1">
    <location>
        <begin position="183"/>
        <end position="194"/>
    </location>
</feature>
<proteinExistence type="predicted"/>
<evidence type="ECO:0000313" key="3">
    <source>
        <dbReference type="Proteomes" id="UP000823399"/>
    </source>
</evidence>
<feature type="region of interest" description="Disordered" evidence="1">
    <location>
        <begin position="1"/>
        <end position="36"/>
    </location>
</feature>
<comment type="caution">
    <text evidence="2">The sequence shown here is derived from an EMBL/GenBank/DDBJ whole genome shotgun (WGS) entry which is preliminary data.</text>
</comment>
<keyword evidence="3" id="KW-1185">Reference proteome</keyword>
<feature type="region of interest" description="Disordered" evidence="1">
    <location>
        <begin position="166"/>
        <end position="297"/>
    </location>
</feature>
<protein>
    <submittedName>
        <fullName evidence="2">Uncharacterized protein</fullName>
    </submittedName>
</protein>
<feature type="compositionally biased region" description="Polar residues" evidence="1">
    <location>
        <begin position="1"/>
        <end position="11"/>
    </location>
</feature>
<reference evidence="2" key="1">
    <citation type="journal article" date="2020" name="New Phytol.">
        <title>Comparative genomics reveals dynamic genome evolution in host specialist ectomycorrhizal fungi.</title>
        <authorList>
            <person name="Lofgren L.A."/>
            <person name="Nguyen N.H."/>
            <person name="Vilgalys R."/>
            <person name="Ruytinx J."/>
            <person name="Liao H.L."/>
            <person name="Branco S."/>
            <person name="Kuo A."/>
            <person name="LaButti K."/>
            <person name="Lipzen A."/>
            <person name="Andreopoulos W."/>
            <person name="Pangilinan J."/>
            <person name="Riley R."/>
            <person name="Hundley H."/>
            <person name="Na H."/>
            <person name="Barry K."/>
            <person name="Grigoriev I.V."/>
            <person name="Stajich J.E."/>
            <person name="Kennedy P.G."/>
        </authorList>
    </citation>
    <scope>NUCLEOTIDE SEQUENCE</scope>
    <source>
        <strain evidence="2">FC423</strain>
    </source>
</reference>
<name>A0A9P7JR18_9AGAM</name>
<dbReference type="RefSeq" id="XP_041289586.1">
    <property type="nucleotide sequence ID" value="XM_041433996.1"/>
</dbReference>
<dbReference type="GeneID" id="64696255"/>
<feature type="compositionally biased region" description="Polar residues" evidence="1">
    <location>
        <begin position="196"/>
        <end position="212"/>
    </location>
</feature>
<accession>A0A9P7JR18</accession>
<dbReference type="Proteomes" id="UP000823399">
    <property type="component" value="Unassembled WGS sequence"/>
</dbReference>
<feature type="region of interest" description="Disordered" evidence="1">
    <location>
        <begin position="80"/>
        <end position="101"/>
    </location>
</feature>
<dbReference type="AlphaFoldDB" id="A0A9P7JR18"/>
<feature type="compositionally biased region" description="Basic and acidic residues" evidence="1">
    <location>
        <begin position="166"/>
        <end position="175"/>
    </location>
</feature>
<feature type="compositionally biased region" description="Acidic residues" evidence="1">
    <location>
        <begin position="278"/>
        <end position="291"/>
    </location>
</feature>
<evidence type="ECO:0000256" key="1">
    <source>
        <dbReference type="SAM" id="MobiDB-lite"/>
    </source>
</evidence>
<gene>
    <name evidence="2" type="ORF">F5147DRAFT_655590</name>
</gene>
<feature type="compositionally biased region" description="Polar residues" evidence="1">
    <location>
        <begin position="224"/>
        <end position="261"/>
    </location>
</feature>
<sequence length="542" mass="58542">MVSTRPKNATQRPGEIVKQATRKRRTAKEIAVDNQQAREAQEAQQLAAKNGIKRVAEVEALVEIEQAGVIAKVMPVKPRPRPVIQKPCVTKDTPSKSRDVLGTETSLQAKGDHTLKGVADDNTGTDGDCELKLPVESETKPKRKKKENLLLCKAVSAVRLKKQNENLNRPDDLIKADQPGRSIDGKAHGPDKKGKNVNTESKKFSLSGTVNNWLDKCKPHSKGKSSNSTPITSRTGTSDVPGSTTDSRLTRITSAMTFSQATEPPPTPSKTKPKVTCSDDDGDSGDDDKSDSEERAVIVTEKGKGKAVMKTVIEIESGTDTEFHTAPIMVTSAKPIIASPQESDADNSDVLSLTSKSSNIPFVDLPYEKQVEIVSFALEQAPRTGKRKLEEVVRELGLGDDSIDYEDDVMELGLDSLIELRDDTMDIDDEIEDASSTAKKGLRGTNSAGHTTATTSVMAVEKPLVLRPAKKAKSEPATQTLTTMTKVPHPAKKVKSEPTSEISMKPAVPTVPESMLADMAIKPAAGNGQWQNTDLPPMLTEN</sequence>
<dbReference type="EMBL" id="JABBWM010000054">
    <property type="protein sequence ID" value="KAG2100481.1"/>
    <property type="molecule type" value="Genomic_DNA"/>
</dbReference>